<dbReference type="EMBL" id="WBNE01000766">
    <property type="protein sequence ID" value="NXD46930.1"/>
    <property type="molecule type" value="Genomic_DNA"/>
</dbReference>
<gene>
    <name evidence="8" type="primary">Gabarap</name>
    <name evidence="8" type="ORF">COPSEC_R08115</name>
</gene>
<comment type="caution">
    <text evidence="8">The sequence shown here is derived from an EMBL/GenBank/DDBJ whole genome shotgun (WGS) entry which is preliminary data.</text>
</comment>
<accession>A0A851WA31</accession>
<evidence type="ECO:0000256" key="2">
    <source>
        <dbReference type="ARBA" id="ARBA00007293"/>
    </source>
</evidence>
<organism evidence="8 9">
    <name type="scientific">Copsychus sechellarum</name>
    <dbReference type="NCBI Taxonomy" id="797021"/>
    <lineage>
        <taxon>Eukaryota</taxon>
        <taxon>Metazoa</taxon>
        <taxon>Chordata</taxon>
        <taxon>Craniata</taxon>
        <taxon>Vertebrata</taxon>
        <taxon>Euteleostomi</taxon>
        <taxon>Archelosauria</taxon>
        <taxon>Archosauria</taxon>
        <taxon>Dinosauria</taxon>
        <taxon>Saurischia</taxon>
        <taxon>Theropoda</taxon>
        <taxon>Coelurosauria</taxon>
        <taxon>Aves</taxon>
        <taxon>Neognathae</taxon>
        <taxon>Neoaves</taxon>
        <taxon>Telluraves</taxon>
        <taxon>Australaves</taxon>
        <taxon>Passeriformes</taxon>
        <taxon>Muscicapidae</taxon>
        <taxon>Copsychus</taxon>
    </lineage>
</organism>
<dbReference type="Gene3D" id="3.10.20.90">
    <property type="entry name" value="Phosphatidylinositol 3-kinase Catalytic Subunit, Chain A, domain 1"/>
    <property type="match status" value="1"/>
</dbReference>
<feature type="lipid moiety-binding region" description="Phosphatidylserine amidated glycine; alternate" evidence="5">
    <location>
        <position position="143"/>
    </location>
</feature>
<dbReference type="GO" id="GO:0016020">
    <property type="term" value="C:membrane"/>
    <property type="evidence" value="ECO:0007669"/>
    <property type="project" value="UniProtKB-SubCell"/>
</dbReference>
<name>A0A851WA31_9PASS</name>
<evidence type="ECO:0000256" key="7">
    <source>
        <dbReference type="SAM" id="MobiDB-lite"/>
    </source>
</evidence>
<dbReference type="InterPro" id="IPR029071">
    <property type="entry name" value="Ubiquitin-like_domsf"/>
</dbReference>
<sequence length="144" mass="16240">AMKFLYKEEHPFEKRRCEGEKIRKKYPDRVPVRAGSPEIPAGAPKCKPGTLKSNPGTPKSKPGTPKSPPGTPKCKPGTPKCKPVGQFYFLIRKRIHLRAEDALFFFVNNVIPPTSATMGQLYQEHHEEDFFLYIAYSDESVYGA</sequence>
<reference evidence="8" key="1">
    <citation type="submission" date="2019-09" db="EMBL/GenBank/DDBJ databases">
        <title>Bird 10,000 Genomes (B10K) Project - Family phase.</title>
        <authorList>
            <person name="Zhang G."/>
        </authorList>
    </citation>
    <scope>NUCLEOTIDE SEQUENCE</scope>
    <source>
        <strain evidence="8">OUT-0061</strain>
        <tissue evidence="8">Blood</tissue>
    </source>
</reference>
<feature type="non-terminal residue" evidence="8">
    <location>
        <position position="144"/>
    </location>
</feature>
<evidence type="ECO:0000313" key="9">
    <source>
        <dbReference type="Proteomes" id="UP000659062"/>
    </source>
</evidence>
<evidence type="ECO:0000256" key="4">
    <source>
        <dbReference type="ARBA" id="ARBA00023288"/>
    </source>
</evidence>
<evidence type="ECO:0000256" key="6">
    <source>
        <dbReference type="RuleBase" id="RU004384"/>
    </source>
</evidence>
<comment type="similarity">
    <text evidence="2 6">Belongs to the ATG8 family.</text>
</comment>
<keyword evidence="3" id="KW-0472">Membrane</keyword>
<keyword evidence="6" id="KW-0072">Autophagy</keyword>
<dbReference type="PANTHER" id="PTHR10969">
    <property type="entry name" value="MICROTUBULE-ASSOCIATED PROTEINS 1A/1B LIGHT CHAIN 3-RELATED"/>
    <property type="match status" value="1"/>
</dbReference>
<proteinExistence type="inferred from homology"/>
<feature type="region of interest" description="Disordered" evidence="7">
    <location>
        <begin position="24"/>
        <end position="79"/>
    </location>
</feature>
<dbReference type="InterPro" id="IPR004241">
    <property type="entry name" value="Atg8-like"/>
</dbReference>
<dbReference type="GO" id="GO:0006914">
    <property type="term" value="P:autophagy"/>
    <property type="evidence" value="ECO:0007669"/>
    <property type="project" value="UniProtKB-KW"/>
</dbReference>
<dbReference type="SUPFAM" id="SSF54236">
    <property type="entry name" value="Ubiquitin-like"/>
    <property type="match status" value="1"/>
</dbReference>
<comment type="subcellular location">
    <subcellularLocation>
        <location evidence="1">Membrane</location>
    </subcellularLocation>
</comment>
<feature type="non-terminal residue" evidence="8">
    <location>
        <position position="1"/>
    </location>
</feature>
<dbReference type="Pfam" id="PF02991">
    <property type="entry name" value="ATG8"/>
    <property type="match status" value="1"/>
</dbReference>
<evidence type="ECO:0000256" key="3">
    <source>
        <dbReference type="ARBA" id="ARBA00023136"/>
    </source>
</evidence>
<feature type="compositionally biased region" description="Low complexity" evidence="7">
    <location>
        <begin position="55"/>
        <end position="64"/>
    </location>
</feature>
<keyword evidence="4 5" id="KW-0449">Lipoprotein</keyword>
<dbReference type="OrthoDB" id="6738456at2759"/>
<evidence type="ECO:0000256" key="1">
    <source>
        <dbReference type="ARBA" id="ARBA00004370"/>
    </source>
</evidence>
<protein>
    <submittedName>
        <fullName evidence="8">GBRAP protein</fullName>
    </submittedName>
</protein>
<keyword evidence="9" id="KW-1185">Reference proteome</keyword>
<evidence type="ECO:0000256" key="5">
    <source>
        <dbReference type="PIRSR" id="PIRSR604241-50"/>
    </source>
</evidence>
<dbReference type="AlphaFoldDB" id="A0A851WA31"/>
<evidence type="ECO:0000313" key="8">
    <source>
        <dbReference type="EMBL" id="NXD46930.1"/>
    </source>
</evidence>
<dbReference type="Proteomes" id="UP000659062">
    <property type="component" value="Unassembled WGS sequence"/>
</dbReference>